<dbReference type="AlphaFoldDB" id="A0A3S3RVG2"/>
<feature type="non-terminal residue" evidence="2">
    <location>
        <position position="194"/>
    </location>
</feature>
<sequence>MSCKEASEERGVENVIEKTSDKRFDIEVVCNALCNYNCNKNALFLDEYLIAYKELQSNESNDRRFFELLGPVFAFVAKDVENKIEILRGYRNDSQISHHYDSVQSMIDYETANNLLKDSKRPSGSRTLLRLHRALEFIALFMLELSKLENNAATGSIARECYKKSLSKYHPWYIQKTASVAMYTLPSRQDLITR</sequence>
<dbReference type="InterPro" id="IPR036497">
    <property type="entry name" value="GLTP_sf"/>
</dbReference>
<dbReference type="Proteomes" id="UP000285301">
    <property type="component" value="Unassembled WGS sequence"/>
</dbReference>
<organism evidence="2 4">
    <name type="scientific">Dinothrombium tinctorium</name>
    <dbReference type="NCBI Taxonomy" id="1965070"/>
    <lineage>
        <taxon>Eukaryota</taxon>
        <taxon>Metazoa</taxon>
        <taxon>Ecdysozoa</taxon>
        <taxon>Arthropoda</taxon>
        <taxon>Chelicerata</taxon>
        <taxon>Arachnida</taxon>
        <taxon>Acari</taxon>
        <taxon>Acariformes</taxon>
        <taxon>Trombidiformes</taxon>
        <taxon>Prostigmata</taxon>
        <taxon>Anystina</taxon>
        <taxon>Parasitengona</taxon>
        <taxon>Trombidioidea</taxon>
        <taxon>Trombidiidae</taxon>
        <taxon>Dinothrombium</taxon>
    </lineage>
</organism>
<proteinExistence type="predicted"/>
<dbReference type="PANTHER" id="PTHR10219:SF43">
    <property type="entry name" value="GLYCOLIPID TRANSFER PROTEIN DOMAIN-CONTAINING PROTEIN"/>
    <property type="match status" value="1"/>
</dbReference>
<dbReference type="OrthoDB" id="116883at2759"/>
<dbReference type="EMBL" id="NCKU01004866">
    <property type="protein sequence ID" value="RWS05342.1"/>
    <property type="molecule type" value="Genomic_DNA"/>
</dbReference>
<name>A0A3S3RVG2_9ACAR</name>
<dbReference type="PANTHER" id="PTHR10219">
    <property type="entry name" value="GLYCOLIPID TRANSFER PROTEIN-RELATED"/>
    <property type="match status" value="1"/>
</dbReference>
<dbReference type="GO" id="GO:1902387">
    <property type="term" value="F:ceramide 1-phosphate binding"/>
    <property type="evidence" value="ECO:0007669"/>
    <property type="project" value="TreeGrafter"/>
</dbReference>
<dbReference type="InterPro" id="IPR014830">
    <property type="entry name" value="Glycolipid_transfer_prot_dom"/>
</dbReference>
<dbReference type="Gene3D" id="1.10.3520.10">
    <property type="entry name" value="Glycolipid transfer protein"/>
    <property type="match status" value="1"/>
</dbReference>
<dbReference type="EMBL" id="NCKU01004873">
    <property type="protein sequence ID" value="RWS05329.1"/>
    <property type="molecule type" value="Genomic_DNA"/>
</dbReference>
<evidence type="ECO:0000313" key="4">
    <source>
        <dbReference type="Proteomes" id="UP000285301"/>
    </source>
</evidence>
<dbReference type="GO" id="GO:0016020">
    <property type="term" value="C:membrane"/>
    <property type="evidence" value="ECO:0007669"/>
    <property type="project" value="TreeGrafter"/>
</dbReference>
<dbReference type="GO" id="GO:1902388">
    <property type="term" value="F:ceramide 1-phosphate transfer activity"/>
    <property type="evidence" value="ECO:0007669"/>
    <property type="project" value="TreeGrafter"/>
</dbReference>
<evidence type="ECO:0000259" key="1">
    <source>
        <dbReference type="Pfam" id="PF08718"/>
    </source>
</evidence>
<evidence type="ECO:0000313" key="3">
    <source>
        <dbReference type="EMBL" id="RWS05342.1"/>
    </source>
</evidence>
<reference evidence="2 4" key="1">
    <citation type="journal article" date="2018" name="Gigascience">
        <title>Genomes of trombidid mites reveal novel predicted allergens and laterally-transferred genes associated with secondary metabolism.</title>
        <authorList>
            <person name="Dong X."/>
            <person name="Chaisiri K."/>
            <person name="Xia D."/>
            <person name="Armstrong S.D."/>
            <person name="Fang Y."/>
            <person name="Donnelly M.J."/>
            <person name="Kadowaki T."/>
            <person name="McGarry J.W."/>
            <person name="Darby A.C."/>
            <person name="Makepeace B.L."/>
        </authorList>
    </citation>
    <scope>NUCLEOTIDE SEQUENCE [LARGE SCALE GENOMIC DNA]</scope>
    <source>
        <strain evidence="2">UoL-WK</strain>
    </source>
</reference>
<evidence type="ECO:0000313" key="2">
    <source>
        <dbReference type="EMBL" id="RWS05329.1"/>
    </source>
</evidence>
<comment type="caution">
    <text evidence="2">The sequence shown here is derived from an EMBL/GenBank/DDBJ whole genome shotgun (WGS) entry which is preliminary data.</text>
</comment>
<dbReference type="GO" id="GO:0005829">
    <property type="term" value="C:cytosol"/>
    <property type="evidence" value="ECO:0007669"/>
    <property type="project" value="TreeGrafter"/>
</dbReference>
<gene>
    <name evidence="2" type="ORF">B4U79_00898</name>
    <name evidence="3" type="ORF">B4U79_11006</name>
</gene>
<accession>A0A3S3RVG2</accession>
<keyword evidence="4" id="KW-1185">Reference proteome</keyword>
<dbReference type="SUPFAM" id="SSF110004">
    <property type="entry name" value="Glycolipid transfer protein, GLTP"/>
    <property type="match status" value="1"/>
</dbReference>
<dbReference type="Pfam" id="PF08718">
    <property type="entry name" value="GLTP"/>
    <property type="match status" value="1"/>
</dbReference>
<feature type="domain" description="Glycolipid transfer protein" evidence="1">
    <location>
        <begin position="64"/>
        <end position="193"/>
    </location>
</feature>
<protein>
    <submittedName>
        <fullName evidence="2">Glycolipid transfer protein domain-containing protein 1-like protein</fullName>
    </submittedName>
</protein>
<reference evidence="2" key="2">
    <citation type="submission" date="2018-11" db="EMBL/GenBank/DDBJ databases">
        <title>Trombidioid mite genomics.</title>
        <authorList>
            <person name="Dong X."/>
        </authorList>
    </citation>
    <scope>NUCLEOTIDE SEQUENCE</scope>
    <source>
        <strain evidence="2">UoL-WK</strain>
    </source>
</reference>